<keyword evidence="2" id="KW-1185">Reference proteome</keyword>
<organism evidence="1 2">
    <name type="scientific">Faecalibacter rhinopitheci</name>
    <dbReference type="NCBI Taxonomy" id="2779678"/>
    <lineage>
        <taxon>Bacteria</taxon>
        <taxon>Pseudomonadati</taxon>
        <taxon>Bacteroidota</taxon>
        <taxon>Flavobacteriia</taxon>
        <taxon>Flavobacteriales</taxon>
        <taxon>Weeksellaceae</taxon>
        <taxon>Faecalibacter</taxon>
    </lineage>
</organism>
<sequence>MKKLLTLITLGCLSSCYTQKTVEVIDQSYTNKGCTEEIKVYTNFEAYDEFQRSLVIPGQRNKPLQIIDFSDKNIAVICKENIDQYDISKLELFRNNKLKLHKVKEVYDNSINIFVVELPKEINHLTLEY</sequence>
<dbReference type="EMBL" id="JADGIK010000002">
    <property type="protein sequence ID" value="MBF0596680.1"/>
    <property type="molecule type" value="Genomic_DNA"/>
</dbReference>
<accession>A0A8J7K9U9</accession>
<dbReference type="Proteomes" id="UP000608754">
    <property type="component" value="Unassembled WGS sequence"/>
</dbReference>
<protein>
    <submittedName>
        <fullName evidence="1">Uncharacterized protein</fullName>
    </submittedName>
</protein>
<comment type="caution">
    <text evidence="1">The sequence shown here is derived from an EMBL/GenBank/DDBJ whole genome shotgun (WGS) entry which is preliminary data.</text>
</comment>
<evidence type="ECO:0000313" key="1">
    <source>
        <dbReference type="EMBL" id="MBF0596680.1"/>
    </source>
</evidence>
<dbReference type="AlphaFoldDB" id="A0A8J7K9U9"/>
<proteinExistence type="predicted"/>
<name>A0A8J7K9U9_9FLAO</name>
<reference evidence="1" key="1">
    <citation type="submission" date="2020-10" db="EMBL/GenBank/DDBJ databases">
        <authorList>
            <person name="Lu T."/>
            <person name="Wang Q."/>
            <person name="Han X."/>
        </authorList>
    </citation>
    <scope>NUCLEOTIDE SEQUENCE</scope>
    <source>
        <strain evidence="1">WQ 117</strain>
    </source>
</reference>
<dbReference type="RefSeq" id="WP_194182208.1">
    <property type="nucleotide sequence ID" value="NZ_JADGIK010000002.1"/>
</dbReference>
<evidence type="ECO:0000313" key="2">
    <source>
        <dbReference type="Proteomes" id="UP000608754"/>
    </source>
</evidence>
<gene>
    <name evidence="1" type="ORF">IM532_04340</name>
</gene>